<evidence type="ECO:0000256" key="6">
    <source>
        <dbReference type="ARBA" id="ARBA00023040"/>
    </source>
</evidence>
<comment type="caution">
    <text evidence="13">The sequence shown here is derived from an EMBL/GenBank/DDBJ whole genome shotgun (WGS) entry which is preliminary data.</text>
</comment>
<feature type="domain" description="G-protein coupled receptors family 1 profile" evidence="12">
    <location>
        <begin position="1"/>
        <end position="277"/>
    </location>
</feature>
<evidence type="ECO:0000256" key="10">
    <source>
        <dbReference type="SAM" id="MobiDB-lite"/>
    </source>
</evidence>
<evidence type="ECO:0000256" key="1">
    <source>
        <dbReference type="ARBA" id="ARBA00004651"/>
    </source>
</evidence>
<evidence type="ECO:0000256" key="4">
    <source>
        <dbReference type="ARBA" id="ARBA00022692"/>
    </source>
</evidence>
<feature type="compositionally biased region" description="Low complexity" evidence="10">
    <location>
        <begin position="123"/>
        <end position="134"/>
    </location>
</feature>
<dbReference type="InterPro" id="IPR000276">
    <property type="entry name" value="GPCR_Rhodpsn"/>
</dbReference>
<feature type="compositionally biased region" description="Low complexity" evidence="10">
    <location>
        <begin position="150"/>
        <end position="166"/>
    </location>
</feature>
<keyword evidence="7 11" id="KW-0472">Membrane</keyword>
<feature type="transmembrane region" description="Helical" evidence="11">
    <location>
        <begin position="219"/>
        <end position="241"/>
    </location>
</feature>
<keyword evidence="5 11" id="KW-1133">Transmembrane helix</keyword>
<dbReference type="SUPFAM" id="SSF81321">
    <property type="entry name" value="Family A G protein-coupled receptor-like"/>
    <property type="match status" value="1"/>
</dbReference>
<keyword evidence="9" id="KW-0807">Transducer</keyword>
<evidence type="ECO:0000259" key="12">
    <source>
        <dbReference type="PROSITE" id="PS50262"/>
    </source>
</evidence>
<dbReference type="AlphaFoldDB" id="A0A553NR05"/>
<dbReference type="Pfam" id="PF00001">
    <property type="entry name" value="7tm_1"/>
    <property type="match status" value="1"/>
</dbReference>
<dbReference type="Gene3D" id="1.20.1070.10">
    <property type="entry name" value="Rhodopsin 7-helix transmembrane proteins"/>
    <property type="match status" value="2"/>
</dbReference>
<evidence type="ECO:0000313" key="14">
    <source>
        <dbReference type="Proteomes" id="UP000318571"/>
    </source>
</evidence>
<dbReference type="OMA" id="WICYLMI"/>
<feature type="non-terminal residue" evidence="13">
    <location>
        <position position="300"/>
    </location>
</feature>
<evidence type="ECO:0000313" key="13">
    <source>
        <dbReference type="EMBL" id="TRY67867.1"/>
    </source>
</evidence>
<keyword evidence="8" id="KW-0675">Receptor</keyword>
<name>A0A553NR05_TIGCA</name>
<dbReference type="Proteomes" id="UP000318571">
    <property type="component" value="Chromosome 4"/>
</dbReference>
<evidence type="ECO:0000256" key="5">
    <source>
        <dbReference type="ARBA" id="ARBA00022989"/>
    </source>
</evidence>
<sequence length="300" mass="33802">MKYARTTKTTLQVSHNLIVTWMVSLCLIFPLVLTFLIDPKSINYRECSITFNGRMGFLFYTFAVSFALPLMALIAIYWTIYVKTSSSSSSSSSLISFISPSTKRRRNKKRKKNTVKPITPVLDQDQAPAPAQAQDHTKGRFEGSSPPTQSPLGSSTSPISSEIVIPGEGSSPLDNRPDSPDIQIDAKKNEPVQSSTEVRPLKNKSFEVHLAREHRLVRIIFIVVLGYVVCWLPFWICYLMIPLCHLDFCQSIHHQGGLVLFCQWLGYFNSLANPIIYNAFNRDFKSALNEIVVAINNRNP</sequence>
<keyword evidence="6" id="KW-0297">G-protein coupled receptor</keyword>
<dbReference type="GO" id="GO:0004930">
    <property type="term" value="F:G protein-coupled receptor activity"/>
    <property type="evidence" value="ECO:0007669"/>
    <property type="project" value="UniProtKB-KW"/>
</dbReference>
<organism evidence="13 14">
    <name type="scientific">Tigriopus californicus</name>
    <name type="common">Marine copepod</name>
    <dbReference type="NCBI Taxonomy" id="6832"/>
    <lineage>
        <taxon>Eukaryota</taxon>
        <taxon>Metazoa</taxon>
        <taxon>Ecdysozoa</taxon>
        <taxon>Arthropoda</taxon>
        <taxon>Crustacea</taxon>
        <taxon>Multicrustacea</taxon>
        <taxon>Hexanauplia</taxon>
        <taxon>Copepoda</taxon>
        <taxon>Harpacticoida</taxon>
        <taxon>Harpacticidae</taxon>
        <taxon>Tigriopus</taxon>
    </lineage>
</organism>
<comment type="subcellular location">
    <subcellularLocation>
        <location evidence="1">Cell membrane</location>
        <topology evidence="1">Multi-pass membrane protein</topology>
    </subcellularLocation>
</comment>
<evidence type="ECO:0000256" key="3">
    <source>
        <dbReference type="ARBA" id="ARBA00022475"/>
    </source>
</evidence>
<protein>
    <recommendedName>
        <fullName evidence="12">G-protein coupled receptors family 1 profile domain-containing protein</fullName>
    </recommendedName>
</protein>
<keyword evidence="4 11" id="KW-0812">Transmembrane</keyword>
<feature type="compositionally biased region" description="Basic and acidic residues" evidence="10">
    <location>
        <begin position="175"/>
        <end position="190"/>
    </location>
</feature>
<dbReference type="PANTHER" id="PTHR24248">
    <property type="entry name" value="ADRENERGIC RECEPTOR-RELATED G-PROTEIN COUPLED RECEPTOR"/>
    <property type="match status" value="1"/>
</dbReference>
<dbReference type="PROSITE" id="PS50262">
    <property type="entry name" value="G_PROTEIN_RECEP_F1_2"/>
    <property type="match status" value="1"/>
</dbReference>
<evidence type="ECO:0000256" key="2">
    <source>
        <dbReference type="ARBA" id="ARBA00010663"/>
    </source>
</evidence>
<dbReference type="STRING" id="6832.A0A553NR05"/>
<accession>A0A553NR05</accession>
<evidence type="ECO:0000256" key="9">
    <source>
        <dbReference type="ARBA" id="ARBA00023224"/>
    </source>
</evidence>
<feature type="transmembrane region" description="Helical" evidence="11">
    <location>
        <begin position="18"/>
        <end position="37"/>
    </location>
</feature>
<comment type="similarity">
    <text evidence="2">Belongs to the G-protein coupled receptor 1 family.</text>
</comment>
<keyword evidence="14" id="KW-1185">Reference proteome</keyword>
<feature type="compositionally biased region" description="Basic residues" evidence="10">
    <location>
        <begin position="103"/>
        <end position="114"/>
    </location>
</feature>
<keyword evidence="3" id="KW-1003">Cell membrane</keyword>
<evidence type="ECO:0000256" key="8">
    <source>
        <dbReference type="ARBA" id="ARBA00023170"/>
    </source>
</evidence>
<dbReference type="InterPro" id="IPR017452">
    <property type="entry name" value="GPCR_Rhodpsn_7TM"/>
</dbReference>
<dbReference type="EMBL" id="VCGU01000011">
    <property type="protein sequence ID" value="TRY67867.1"/>
    <property type="molecule type" value="Genomic_DNA"/>
</dbReference>
<feature type="transmembrane region" description="Helical" evidence="11">
    <location>
        <begin position="57"/>
        <end position="80"/>
    </location>
</feature>
<evidence type="ECO:0000256" key="7">
    <source>
        <dbReference type="ARBA" id="ARBA00023136"/>
    </source>
</evidence>
<gene>
    <name evidence="13" type="ORF">TCAL_08022</name>
</gene>
<proteinExistence type="inferred from homology"/>
<dbReference type="GO" id="GO:0005886">
    <property type="term" value="C:plasma membrane"/>
    <property type="evidence" value="ECO:0007669"/>
    <property type="project" value="UniProtKB-SubCell"/>
</dbReference>
<dbReference type="PRINTS" id="PR00237">
    <property type="entry name" value="GPCRRHODOPSN"/>
</dbReference>
<feature type="region of interest" description="Disordered" evidence="10">
    <location>
        <begin position="103"/>
        <end position="198"/>
    </location>
</feature>
<reference evidence="13 14" key="1">
    <citation type="journal article" date="2018" name="Nat. Ecol. Evol.">
        <title>Genomic signatures of mitonuclear coevolution across populations of Tigriopus californicus.</title>
        <authorList>
            <person name="Barreto F.S."/>
            <person name="Watson E.T."/>
            <person name="Lima T.G."/>
            <person name="Willett C.S."/>
            <person name="Edmands S."/>
            <person name="Li W."/>
            <person name="Burton R.S."/>
        </authorList>
    </citation>
    <scope>NUCLEOTIDE SEQUENCE [LARGE SCALE GENOMIC DNA]</scope>
    <source>
        <strain evidence="13 14">San Diego</strain>
    </source>
</reference>
<evidence type="ECO:0000256" key="11">
    <source>
        <dbReference type="SAM" id="Phobius"/>
    </source>
</evidence>